<gene>
    <name evidence="3" type="ORF">ACFQGB_05670</name>
</gene>
<keyword evidence="1" id="KW-0479">Metal-binding</keyword>
<dbReference type="Pfam" id="PF00753">
    <property type="entry name" value="Lactamase_B"/>
    <property type="match status" value="1"/>
</dbReference>
<dbReference type="CDD" id="cd07724">
    <property type="entry name" value="POD-like_MBL-fold"/>
    <property type="match status" value="1"/>
</dbReference>
<name>A0ABD5VBT6_9EURY</name>
<keyword evidence="4" id="KW-1185">Reference proteome</keyword>
<evidence type="ECO:0000256" key="1">
    <source>
        <dbReference type="ARBA" id="ARBA00022723"/>
    </source>
</evidence>
<dbReference type="InterPro" id="IPR001763">
    <property type="entry name" value="Rhodanese-like_dom"/>
</dbReference>
<dbReference type="SMART" id="SM00450">
    <property type="entry name" value="RHOD"/>
    <property type="match status" value="1"/>
</dbReference>
<dbReference type="RefSeq" id="WP_336349327.1">
    <property type="nucleotide sequence ID" value="NZ_JAZAQL010000001.1"/>
</dbReference>
<dbReference type="AlphaFoldDB" id="A0ABD5VBT6"/>
<feature type="domain" description="Rhodanese" evidence="2">
    <location>
        <begin position="27"/>
        <end position="123"/>
    </location>
</feature>
<dbReference type="InterPro" id="IPR001279">
    <property type="entry name" value="Metallo-B-lactamas"/>
</dbReference>
<dbReference type="InterPro" id="IPR036866">
    <property type="entry name" value="RibonucZ/Hydroxyglut_hydro"/>
</dbReference>
<dbReference type="Proteomes" id="UP001596395">
    <property type="component" value="Unassembled WGS sequence"/>
</dbReference>
<dbReference type="PROSITE" id="PS50206">
    <property type="entry name" value="RHODANESE_3"/>
    <property type="match status" value="1"/>
</dbReference>
<reference evidence="3 4" key="1">
    <citation type="journal article" date="2019" name="Int. J. Syst. Evol. Microbiol.">
        <title>The Global Catalogue of Microorganisms (GCM) 10K type strain sequencing project: providing services to taxonomists for standard genome sequencing and annotation.</title>
        <authorList>
            <consortium name="The Broad Institute Genomics Platform"/>
            <consortium name="The Broad Institute Genome Sequencing Center for Infectious Disease"/>
            <person name="Wu L."/>
            <person name="Ma J."/>
        </authorList>
    </citation>
    <scope>NUCLEOTIDE SEQUENCE [LARGE SCALE GENOMIC DNA]</scope>
    <source>
        <strain evidence="3 4">GX26</strain>
    </source>
</reference>
<protein>
    <submittedName>
        <fullName evidence="3">MBL fold metallo-hydrolase</fullName>
    </submittedName>
</protein>
<comment type="caution">
    <text evidence="3">The sequence shown here is derived from an EMBL/GenBank/DDBJ whole genome shotgun (WGS) entry which is preliminary data.</text>
</comment>
<dbReference type="GO" id="GO:0046872">
    <property type="term" value="F:metal ion binding"/>
    <property type="evidence" value="ECO:0007669"/>
    <property type="project" value="UniProtKB-KW"/>
</dbReference>
<dbReference type="Pfam" id="PF00581">
    <property type="entry name" value="Rhodanese"/>
    <property type="match status" value="1"/>
</dbReference>
<evidence type="ECO:0000259" key="2">
    <source>
        <dbReference type="PROSITE" id="PS50206"/>
    </source>
</evidence>
<organism evidence="3 4">
    <name type="scientific">Halorubellus litoreus</name>
    <dbReference type="NCBI Taxonomy" id="755308"/>
    <lineage>
        <taxon>Archaea</taxon>
        <taxon>Methanobacteriati</taxon>
        <taxon>Methanobacteriota</taxon>
        <taxon>Stenosarchaea group</taxon>
        <taxon>Halobacteria</taxon>
        <taxon>Halobacteriales</taxon>
        <taxon>Halorubellaceae</taxon>
        <taxon>Halorubellus</taxon>
    </lineage>
</organism>
<dbReference type="InterPro" id="IPR051682">
    <property type="entry name" value="Mito_Persulfide_Diox"/>
</dbReference>
<sequence length="394" mass="42613">MSEQLFPETDATVDSIDAETLFEQVEDDDDVTLLDVRASSEYDDWHIDGENVDVANVPYFEFLDDVDDDLLDRVPDGDPVVVVCAKGGASEYIAAQLEDNGFDAVNMDGGMNEWARLYFATEVDADTDATVLQYQRPSSGCLSHMVVSDGEALVADPLREFTDRYVADAADHGAELRYAVDTHIHADHISGARELANEVESVEAAYPQASLDRGAAFDPDVVLEDGDELAVGDVAVQAVFTPGHTTGMTSYLVDDAALFTGDFLFTESVARPDLEDGDEGAPDAARLLYDSLQTLREFDDDVVVAPGHFSDAATPAADGTYTATLGELFDEMSALSMDKEDFVDFVLSDMPSRPANYEDIIATNLGEQDPDADEAFELELGPNNCAASKDAMTE</sequence>
<dbReference type="Gene3D" id="3.60.15.10">
    <property type="entry name" value="Ribonuclease Z/Hydroxyacylglutathione hydrolase-like"/>
    <property type="match status" value="1"/>
</dbReference>
<dbReference type="PANTHER" id="PTHR43084:SF1">
    <property type="entry name" value="PERSULFIDE DIOXYGENASE ETHE1, MITOCHONDRIAL"/>
    <property type="match status" value="1"/>
</dbReference>
<evidence type="ECO:0000313" key="3">
    <source>
        <dbReference type="EMBL" id="MFC6952343.1"/>
    </source>
</evidence>
<evidence type="ECO:0000313" key="4">
    <source>
        <dbReference type="Proteomes" id="UP001596395"/>
    </source>
</evidence>
<dbReference type="InterPro" id="IPR036873">
    <property type="entry name" value="Rhodanese-like_dom_sf"/>
</dbReference>
<dbReference type="InterPro" id="IPR044528">
    <property type="entry name" value="POD-like_MBL-fold"/>
</dbReference>
<dbReference type="SUPFAM" id="SSF52821">
    <property type="entry name" value="Rhodanese/Cell cycle control phosphatase"/>
    <property type="match status" value="1"/>
</dbReference>
<accession>A0ABD5VBT6</accession>
<dbReference type="SMART" id="SM00849">
    <property type="entry name" value="Lactamase_B"/>
    <property type="match status" value="1"/>
</dbReference>
<dbReference type="EMBL" id="JBHSXN010000001">
    <property type="protein sequence ID" value="MFC6952343.1"/>
    <property type="molecule type" value="Genomic_DNA"/>
</dbReference>
<dbReference type="SUPFAM" id="SSF56281">
    <property type="entry name" value="Metallo-hydrolase/oxidoreductase"/>
    <property type="match status" value="1"/>
</dbReference>
<dbReference type="Gene3D" id="3.40.250.10">
    <property type="entry name" value="Rhodanese-like domain"/>
    <property type="match status" value="1"/>
</dbReference>
<dbReference type="PANTHER" id="PTHR43084">
    <property type="entry name" value="PERSULFIDE DIOXYGENASE ETHE1"/>
    <property type="match status" value="1"/>
</dbReference>
<proteinExistence type="predicted"/>